<sequence length="119" mass="12592">MTPTSNTDWYEVSFSVPWIVHGADTAQDAINIAVAELGKRVAEADGPIRNADISVQSVPCNACGNEMDVATVVSGEALVGLLLTVEVQARSPQKSGLVGQRELGPLLPDTPLRLVQTPR</sequence>
<dbReference type="GeneID" id="37285300"/>
<proteinExistence type="predicted"/>
<dbReference type="OrthoDB" id="296390at2157"/>
<dbReference type="PANTHER" id="PTHR42199">
    <property type="entry name" value="UPF0212 PROTEIN MJ0068"/>
    <property type="match status" value="1"/>
</dbReference>
<name>A0A345E825_9EURY</name>
<dbReference type="PANTHER" id="PTHR42199:SF1">
    <property type="entry name" value="UPF0212 PROTEIN TK1194"/>
    <property type="match status" value="1"/>
</dbReference>
<evidence type="ECO:0000313" key="1">
    <source>
        <dbReference type="EMBL" id="AXG08347.1"/>
    </source>
</evidence>
<dbReference type="KEGG" id="haj:DU500_17905"/>
<gene>
    <name evidence="1" type="ORF">DU500_17905</name>
</gene>
<dbReference type="Proteomes" id="UP000253273">
    <property type="component" value="Plasmid pCBA1113-02"/>
</dbReference>
<geneLocation type="plasmid" evidence="1 2">
    <name>pCBA1113-02</name>
</geneLocation>
<dbReference type="Pfam" id="PF04475">
    <property type="entry name" value="DUF555"/>
    <property type="match status" value="1"/>
</dbReference>
<accession>A0A345E825</accession>
<reference evidence="1 2" key="1">
    <citation type="submission" date="2018-07" db="EMBL/GenBank/DDBJ databases">
        <title>Genome sequences of Haloplanus sp. CBA1113.</title>
        <authorList>
            <person name="Kim Y.B."/>
            <person name="Roh S.W."/>
        </authorList>
    </citation>
    <scope>NUCLEOTIDE SEQUENCE [LARGE SCALE GENOMIC DNA]</scope>
    <source>
        <strain evidence="1 2">CBA1113</strain>
        <plasmid evidence="1 2">pCBA1113-02</plasmid>
    </source>
</reference>
<keyword evidence="1" id="KW-0614">Plasmid</keyword>
<dbReference type="RefSeq" id="WP_114587466.1">
    <property type="nucleotide sequence ID" value="NZ_CP031152.1"/>
</dbReference>
<dbReference type="InterPro" id="IPR007564">
    <property type="entry name" value="UPF0212"/>
</dbReference>
<keyword evidence="2" id="KW-1185">Reference proteome</keyword>
<dbReference type="AlphaFoldDB" id="A0A345E825"/>
<evidence type="ECO:0000313" key="2">
    <source>
        <dbReference type="Proteomes" id="UP000253273"/>
    </source>
</evidence>
<protein>
    <submittedName>
        <fullName evidence="1">DUF555 domain-containing protein</fullName>
    </submittedName>
</protein>
<dbReference type="EMBL" id="CP031152">
    <property type="protein sequence ID" value="AXG08347.1"/>
    <property type="molecule type" value="Genomic_DNA"/>
</dbReference>
<organism evidence="1 2">
    <name type="scientific">Haloplanus rubicundus</name>
    <dbReference type="NCBI Taxonomy" id="1547898"/>
    <lineage>
        <taxon>Archaea</taxon>
        <taxon>Methanobacteriati</taxon>
        <taxon>Methanobacteriota</taxon>
        <taxon>Stenosarchaea group</taxon>
        <taxon>Halobacteria</taxon>
        <taxon>Halobacteriales</taxon>
        <taxon>Haloferacaceae</taxon>
        <taxon>Haloplanus</taxon>
    </lineage>
</organism>